<feature type="transmembrane region" description="Helical" evidence="8">
    <location>
        <begin position="201"/>
        <end position="220"/>
    </location>
</feature>
<evidence type="ECO:0000256" key="1">
    <source>
        <dbReference type="ARBA" id="ARBA00004141"/>
    </source>
</evidence>
<dbReference type="EMBL" id="BJON01000013">
    <property type="protein sequence ID" value="GED69483.1"/>
    <property type="molecule type" value="Genomic_DNA"/>
</dbReference>
<dbReference type="PATRIC" id="fig|54915.3.peg.6833"/>
<protein>
    <submittedName>
        <fullName evidence="9">Germination protein BB</fullName>
    </submittedName>
    <submittedName>
        <fullName evidence="10">Spore gernimation protein</fullName>
    </submittedName>
</protein>
<dbReference type="PANTHER" id="PTHR34975">
    <property type="entry name" value="SPORE GERMINATION PROTEIN A2"/>
    <property type="match status" value="1"/>
</dbReference>
<dbReference type="NCBIfam" id="TIGR00912">
    <property type="entry name" value="2A0309"/>
    <property type="match status" value="1"/>
</dbReference>
<keyword evidence="7 8" id="KW-0472">Membrane</keyword>
<feature type="transmembrane region" description="Helical" evidence="8">
    <location>
        <begin position="349"/>
        <end position="372"/>
    </location>
</feature>
<dbReference type="RefSeq" id="WP_049737689.1">
    <property type="nucleotide sequence ID" value="NZ_BJON01000013.1"/>
</dbReference>
<dbReference type="Proteomes" id="UP000319578">
    <property type="component" value="Unassembled WGS sequence"/>
</dbReference>
<keyword evidence="5 8" id="KW-0812">Transmembrane</keyword>
<evidence type="ECO:0000256" key="7">
    <source>
        <dbReference type="ARBA" id="ARBA00023136"/>
    </source>
</evidence>
<dbReference type="EMBL" id="LGIQ01000005">
    <property type="protein sequence ID" value="KNB73682.1"/>
    <property type="molecule type" value="Genomic_DNA"/>
</dbReference>
<reference evidence="10" key="2">
    <citation type="submission" date="2015-07" db="EMBL/GenBank/DDBJ databases">
        <title>MeaNS - Measles Nucleotide Surveillance Program.</title>
        <authorList>
            <person name="Tran T."/>
            <person name="Druce J."/>
        </authorList>
    </citation>
    <scope>NUCLEOTIDE SEQUENCE</scope>
    <source>
        <strain evidence="10">DSM 9887</strain>
    </source>
</reference>
<keyword evidence="4" id="KW-0309">Germination</keyword>
<dbReference type="Gene3D" id="1.20.1740.10">
    <property type="entry name" value="Amino acid/polyamine transporter I"/>
    <property type="match status" value="1"/>
</dbReference>
<proteinExistence type="inferred from homology"/>
<evidence type="ECO:0000256" key="6">
    <source>
        <dbReference type="ARBA" id="ARBA00022989"/>
    </source>
</evidence>
<feature type="transmembrane region" description="Helical" evidence="8">
    <location>
        <begin position="232"/>
        <end position="255"/>
    </location>
</feature>
<gene>
    <name evidence="10" type="ORF">ADS79_07015</name>
    <name evidence="9" type="ORF">BRE01_31850</name>
</gene>
<dbReference type="OrthoDB" id="2716906at2"/>
<feature type="transmembrane region" description="Helical" evidence="8">
    <location>
        <begin position="161"/>
        <end position="181"/>
    </location>
</feature>
<name>A0A0K9YYG5_9BACL</name>
<comment type="subcellular location">
    <subcellularLocation>
        <location evidence="1">Membrane</location>
        <topology evidence="1">Multi-pass membrane protein</topology>
    </subcellularLocation>
</comment>
<evidence type="ECO:0000313" key="9">
    <source>
        <dbReference type="EMBL" id="GED69483.1"/>
    </source>
</evidence>
<evidence type="ECO:0000313" key="12">
    <source>
        <dbReference type="Proteomes" id="UP000319578"/>
    </source>
</evidence>
<dbReference type="Proteomes" id="UP000036834">
    <property type="component" value="Unassembled WGS sequence"/>
</dbReference>
<dbReference type="PANTHER" id="PTHR34975:SF2">
    <property type="entry name" value="SPORE GERMINATION PROTEIN A2"/>
    <property type="match status" value="1"/>
</dbReference>
<evidence type="ECO:0000313" key="11">
    <source>
        <dbReference type="Proteomes" id="UP000036834"/>
    </source>
</evidence>
<feature type="transmembrane region" description="Helical" evidence="8">
    <location>
        <begin position="12"/>
        <end position="33"/>
    </location>
</feature>
<evidence type="ECO:0000256" key="2">
    <source>
        <dbReference type="ARBA" id="ARBA00007998"/>
    </source>
</evidence>
<evidence type="ECO:0000256" key="5">
    <source>
        <dbReference type="ARBA" id="ARBA00022692"/>
    </source>
</evidence>
<sequence>MSTGKGIPEHQTLSLWQQICLITSTLIGVGVLTLPRATSSKLFEAGWVVPIIGSVGAFFSLWLIARLSRRFPGKTFIEYSQIVWGSVKWPQLGRWLSIPWIMIYLLYMYLSTGIASRLFGEVVVTSVLLNTPIEVIIITMFMLALVLCWHEVEVVARVNELLFPLILLPLLFIALASFQKAEWSNLLPIFRGTPRSVIEGVYEGIYSYSGFEIMFMFFAYAHKNTKKEVAGFYGILIALVIYTLIVGASISVFGYEELQRVTWPTLELVKTTQVPGLILERMESAFLAVWVAAVFTTVANAYYVVVYGLRQLLHKDITFQRVIATVLLVPMFFFALWPQNIVEIFSVTSYLGLSSLVINLAIPIIYWVVILLKDWMFKPERRNVDG</sequence>
<dbReference type="GO" id="GO:0009847">
    <property type="term" value="P:spore germination"/>
    <property type="evidence" value="ECO:0007669"/>
    <property type="project" value="InterPro"/>
</dbReference>
<accession>A0A0K9YYG5</accession>
<feature type="transmembrane region" description="Helical" evidence="8">
    <location>
        <begin position="95"/>
        <end position="115"/>
    </location>
</feature>
<feature type="transmembrane region" description="Helical" evidence="8">
    <location>
        <begin position="318"/>
        <end position="337"/>
    </location>
</feature>
<comment type="caution">
    <text evidence="10">The sequence shown here is derived from an EMBL/GenBank/DDBJ whole genome shotgun (WGS) entry which is preliminary data.</text>
</comment>
<keyword evidence="6 8" id="KW-1133">Transmembrane helix</keyword>
<dbReference type="AlphaFoldDB" id="A0A0K9YYG5"/>
<dbReference type="InterPro" id="IPR004761">
    <property type="entry name" value="Spore_GerAB"/>
</dbReference>
<reference evidence="9 12" key="3">
    <citation type="submission" date="2019-06" db="EMBL/GenBank/DDBJ databases">
        <title>Whole genome shotgun sequence of Brevibacillus reuszeri NBRC 15719.</title>
        <authorList>
            <person name="Hosoyama A."/>
            <person name="Uohara A."/>
            <person name="Ohji S."/>
            <person name="Ichikawa N."/>
        </authorList>
    </citation>
    <scope>NUCLEOTIDE SEQUENCE [LARGE SCALE GENOMIC DNA]</scope>
    <source>
        <strain evidence="9 12">NBRC 15719</strain>
    </source>
</reference>
<dbReference type="GO" id="GO:0016020">
    <property type="term" value="C:membrane"/>
    <property type="evidence" value="ECO:0007669"/>
    <property type="project" value="UniProtKB-SubCell"/>
</dbReference>
<evidence type="ECO:0000313" key="10">
    <source>
        <dbReference type="EMBL" id="KNB73682.1"/>
    </source>
</evidence>
<evidence type="ECO:0000256" key="8">
    <source>
        <dbReference type="SAM" id="Phobius"/>
    </source>
</evidence>
<feature type="transmembrane region" description="Helical" evidence="8">
    <location>
        <begin position="127"/>
        <end position="149"/>
    </location>
</feature>
<comment type="similarity">
    <text evidence="2">Belongs to the amino acid-polyamine-organocation (APC) superfamily. Spore germination protein (SGP) (TC 2.A.3.9) family.</text>
</comment>
<dbReference type="STRING" id="54915.ADS79_07015"/>
<evidence type="ECO:0000256" key="4">
    <source>
        <dbReference type="ARBA" id="ARBA00022544"/>
    </source>
</evidence>
<evidence type="ECO:0000256" key="3">
    <source>
        <dbReference type="ARBA" id="ARBA00022448"/>
    </source>
</evidence>
<organism evidence="10 11">
    <name type="scientific">Brevibacillus reuszeri</name>
    <dbReference type="NCBI Taxonomy" id="54915"/>
    <lineage>
        <taxon>Bacteria</taxon>
        <taxon>Bacillati</taxon>
        <taxon>Bacillota</taxon>
        <taxon>Bacilli</taxon>
        <taxon>Bacillales</taxon>
        <taxon>Paenibacillaceae</taxon>
        <taxon>Brevibacillus</taxon>
    </lineage>
</organism>
<feature type="transmembrane region" description="Helical" evidence="8">
    <location>
        <begin position="285"/>
        <end position="306"/>
    </location>
</feature>
<dbReference type="Pfam" id="PF03845">
    <property type="entry name" value="Spore_permease"/>
    <property type="match status" value="1"/>
</dbReference>
<feature type="transmembrane region" description="Helical" evidence="8">
    <location>
        <begin position="45"/>
        <end position="65"/>
    </location>
</feature>
<keyword evidence="12" id="KW-1185">Reference proteome</keyword>
<reference evidence="11" key="1">
    <citation type="submission" date="2015-07" db="EMBL/GenBank/DDBJ databases">
        <title>Genome sequencing project for genomic taxonomy and phylogenomics of Bacillus-like bacteria.</title>
        <authorList>
            <person name="Liu B."/>
            <person name="Wang J."/>
            <person name="Zhu Y."/>
            <person name="Liu G."/>
            <person name="Chen Q."/>
            <person name="Chen Z."/>
            <person name="Lan J."/>
            <person name="Che J."/>
            <person name="Ge C."/>
            <person name="Shi H."/>
            <person name="Pan Z."/>
            <person name="Liu X."/>
        </authorList>
    </citation>
    <scope>NUCLEOTIDE SEQUENCE [LARGE SCALE GENOMIC DNA]</scope>
    <source>
        <strain evidence="11">DSM 9887</strain>
    </source>
</reference>
<keyword evidence="3" id="KW-0813">Transport</keyword>